<keyword evidence="1 2" id="KW-0732">Signal</keyword>
<dbReference type="InterPro" id="IPR038404">
    <property type="entry name" value="TRAP_DctP_sf"/>
</dbReference>
<evidence type="ECO:0000313" key="4">
    <source>
        <dbReference type="Proteomes" id="UP000198552"/>
    </source>
</evidence>
<dbReference type="PROSITE" id="PS51318">
    <property type="entry name" value="TAT"/>
    <property type="match status" value="1"/>
</dbReference>
<reference evidence="4" key="1">
    <citation type="submission" date="2016-10" db="EMBL/GenBank/DDBJ databases">
        <authorList>
            <person name="Varghese N."/>
            <person name="Submissions S."/>
        </authorList>
    </citation>
    <scope>NUCLEOTIDE SEQUENCE [LARGE SCALE GENOMIC DNA]</scope>
    <source>
        <strain evidence="4">EPL6</strain>
    </source>
</reference>
<dbReference type="PANTHER" id="PTHR33376">
    <property type="match status" value="1"/>
</dbReference>
<dbReference type="Proteomes" id="UP000198552">
    <property type="component" value="Unassembled WGS sequence"/>
</dbReference>
<dbReference type="CDD" id="cd13602">
    <property type="entry name" value="PBP2_TRAP_BpDctp6_7"/>
    <property type="match status" value="1"/>
</dbReference>
<sequence>MADRHSWPAPALPPARATRRQALAALGAAAAACSPLAARAAPTTLQCAGAYADSLFHTRNLQQFARQASQSSQGAVQVEVVANAKLMPMKQVLAALGSGDLAMGEIFMSNFAQELPLLGVDSLPFIVRSFDDAKRLWNVTRQPISALLHKQGIRVLYTAPWPGQGLYARAPVNRLEDLKGQKLRVNNGATTFMAKAAGATPVDIPANNLARAIQDGEVDAMVTSSTTGVDSQSWNALGVFVDMRAWIPKNLVLMSEKRWAALPETARQALQAAASDAEARGWQLAQDADDAAQRILASHGTKITQPSYELRRSLDLLGERFARDWSGKVGVDGARVLIDYYAGAHKG</sequence>
<gene>
    <name evidence="3" type="ORF">SAMN05428957_101148</name>
</gene>
<dbReference type="STRING" id="1527607.SAMN05428957_101148"/>
<dbReference type="GO" id="GO:0055085">
    <property type="term" value="P:transmembrane transport"/>
    <property type="evidence" value="ECO:0007669"/>
    <property type="project" value="InterPro"/>
</dbReference>
<dbReference type="Pfam" id="PF03480">
    <property type="entry name" value="DctP"/>
    <property type="match status" value="1"/>
</dbReference>
<protein>
    <submittedName>
        <fullName evidence="3">TRAP-type C4-dicarboxylate transport system, substrate-binding protein</fullName>
    </submittedName>
</protein>
<feature type="signal peptide" evidence="2">
    <location>
        <begin position="1"/>
        <end position="40"/>
    </location>
</feature>
<evidence type="ECO:0000256" key="1">
    <source>
        <dbReference type="ARBA" id="ARBA00022729"/>
    </source>
</evidence>
<evidence type="ECO:0000256" key="2">
    <source>
        <dbReference type="SAM" id="SignalP"/>
    </source>
</evidence>
<dbReference type="RefSeq" id="WP_091565463.1">
    <property type="nucleotide sequence ID" value="NZ_FNHP01000001.1"/>
</dbReference>
<dbReference type="InterPro" id="IPR018389">
    <property type="entry name" value="DctP_fam"/>
</dbReference>
<dbReference type="OrthoDB" id="9783941at2"/>
<proteinExistence type="predicted"/>
<keyword evidence="4" id="KW-1185">Reference proteome</keyword>
<dbReference type="Gene3D" id="3.40.190.170">
    <property type="entry name" value="Bacterial extracellular solute-binding protein, family 7"/>
    <property type="match status" value="1"/>
</dbReference>
<evidence type="ECO:0000313" key="3">
    <source>
        <dbReference type="EMBL" id="SDL92791.1"/>
    </source>
</evidence>
<dbReference type="SUPFAM" id="SSF53850">
    <property type="entry name" value="Periplasmic binding protein-like II"/>
    <property type="match status" value="1"/>
</dbReference>
<feature type="chain" id="PRO_5011707416" evidence="2">
    <location>
        <begin position="41"/>
        <end position="347"/>
    </location>
</feature>
<dbReference type="PROSITE" id="PS51257">
    <property type="entry name" value="PROKAR_LIPOPROTEIN"/>
    <property type="match status" value="1"/>
</dbReference>
<organism evidence="3 4">
    <name type="scientific">Oryzisolibacter propanilivorax</name>
    <dbReference type="NCBI Taxonomy" id="1527607"/>
    <lineage>
        <taxon>Bacteria</taxon>
        <taxon>Pseudomonadati</taxon>
        <taxon>Pseudomonadota</taxon>
        <taxon>Betaproteobacteria</taxon>
        <taxon>Burkholderiales</taxon>
        <taxon>Comamonadaceae</taxon>
        <taxon>Oryzisolibacter</taxon>
    </lineage>
</organism>
<dbReference type="EMBL" id="FNHP01000001">
    <property type="protein sequence ID" value="SDL92791.1"/>
    <property type="molecule type" value="Genomic_DNA"/>
</dbReference>
<dbReference type="NCBIfam" id="NF037995">
    <property type="entry name" value="TRAP_S1"/>
    <property type="match status" value="1"/>
</dbReference>
<name>A0A1G9P2H4_9BURK</name>
<dbReference type="PANTHER" id="PTHR33376:SF4">
    <property type="entry name" value="SIALIC ACID-BINDING PERIPLASMIC PROTEIN SIAP"/>
    <property type="match status" value="1"/>
</dbReference>
<accession>A0A1G9P2H4</accession>
<dbReference type="AlphaFoldDB" id="A0A1G9P2H4"/>
<dbReference type="InterPro" id="IPR006311">
    <property type="entry name" value="TAT_signal"/>
</dbReference>